<organism evidence="1 2">
    <name type="scientific">Brytella acorum</name>
    <dbReference type="NCBI Taxonomy" id="2959299"/>
    <lineage>
        <taxon>Bacteria</taxon>
        <taxon>Pseudomonadati</taxon>
        <taxon>Pseudomonadota</taxon>
        <taxon>Alphaproteobacteria</taxon>
        <taxon>Acetobacterales</taxon>
        <taxon>Acetobacteraceae</taxon>
        <taxon>Brytella</taxon>
    </lineage>
</organism>
<dbReference type="Proteomes" id="UP001176960">
    <property type="component" value="Unassembled WGS sequence"/>
</dbReference>
<reference evidence="1" key="1">
    <citation type="submission" date="2023-03" db="EMBL/GenBank/DDBJ databases">
        <authorList>
            <person name="Cleenwerck I."/>
        </authorList>
    </citation>
    <scope>NUCLEOTIDE SEQUENCE</scope>
    <source>
        <strain evidence="1">LMG 32879</strain>
    </source>
</reference>
<evidence type="ECO:0000313" key="2">
    <source>
        <dbReference type="Proteomes" id="UP001176960"/>
    </source>
</evidence>
<dbReference type="EMBL" id="CATKSH010000010">
    <property type="protein sequence ID" value="CAI9121050.1"/>
    <property type="molecule type" value="Genomic_DNA"/>
</dbReference>
<name>A0AA35VCZ4_9PROT</name>
<accession>A0AA35VCZ4</accession>
<sequence>MTSVDFRRLPASHRPDGYLYLVTDPVIETTLRETGLPLDKRHPLAFVEPGALLSLIESRAEQSHTPDETLPVVLRIRKTLIETWLEVEPDESARLGGFCYLLTGNQEPS</sequence>
<protein>
    <submittedName>
        <fullName evidence="1">Uncharacterized protein</fullName>
    </submittedName>
</protein>
<dbReference type="RefSeq" id="WP_289842155.1">
    <property type="nucleotide sequence ID" value="NZ_CATKSH010000010.1"/>
</dbReference>
<comment type="caution">
    <text evidence="1">The sequence shown here is derived from an EMBL/GenBank/DDBJ whole genome shotgun (WGS) entry which is preliminary data.</text>
</comment>
<proteinExistence type="predicted"/>
<dbReference type="AlphaFoldDB" id="A0AA35VCZ4"/>
<gene>
    <name evidence="1" type="ORF">LMG32879_001894</name>
</gene>
<evidence type="ECO:0000313" key="1">
    <source>
        <dbReference type="EMBL" id="CAI9121050.1"/>
    </source>
</evidence>
<keyword evidence="2" id="KW-1185">Reference proteome</keyword>